<evidence type="ECO:0000313" key="1">
    <source>
        <dbReference type="EMBL" id="KAL3392385.1"/>
    </source>
</evidence>
<organism evidence="1 2">
    <name type="scientific">Trichogramma kaykai</name>
    <dbReference type="NCBI Taxonomy" id="54128"/>
    <lineage>
        <taxon>Eukaryota</taxon>
        <taxon>Metazoa</taxon>
        <taxon>Ecdysozoa</taxon>
        <taxon>Arthropoda</taxon>
        <taxon>Hexapoda</taxon>
        <taxon>Insecta</taxon>
        <taxon>Pterygota</taxon>
        <taxon>Neoptera</taxon>
        <taxon>Endopterygota</taxon>
        <taxon>Hymenoptera</taxon>
        <taxon>Apocrita</taxon>
        <taxon>Proctotrupomorpha</taxon>
        <taxon>Chalcidoidea</taxon>
        <taxon>Trichogrammatidae</taxon>
        <taxon>Trichogramma</taxon>
    </lineage>
</organism>
<sequence length="119" mass="13486">MVINTASPKPYNFVDNIVPIEQQLEIVAEVPQDVQLESVNSNLILPRTCSSVNKLPKRNLRPSGQEIFLAGVLMWDEIMIKPGLEFNIKLDILEGFEDLGLEFDDIPLDEKGQHEKKNL</sequence>
<reference evidence="1 2" key="1">
    <citation type="journal article" date="2024" name="bioRxiv">
        <title>A reference genome for Trichogramma kaykai: A tiny desert-dwelling parasitoid wasp with competing sex-ratio distorters.</title>
        <authorList>
            <person name="Culotta J."/>
            <person name="Lindsey A.R."/>
        </authorList>
    </citation>
    <scope>NUCLEOTIDE SEQUENCE [LARGE SCALE GENOMIC DNA]</scope>
    <source>
        <strain evidence="1 2">KSX58</strain>
    </source>
</reference>
<keyword evidence="2" id="KW-1185">Reference proteome</keyword>
<dbReference type="EMBL" id="JBJJXI010000106">
    <property type="protein sequence ID" value="KAL3392385.1"/>
    <property type="molecule type" value="Genomic_DNA"/>
</dbReference>
<gene>
    <name evidence="1" type="ORF">TKK_013207</name>
</gene>
<comment type="caution">
    <text evidence="1">The sequence shown here is derived from an EMBL/GenBank/DDBJ whole genome shotgun (WGS) entry which is preliminary data.</text>
</comment>
<name>A0ABD2WI46_9HYME</name>
<protein>
    <submittedName>
        <fullName evidence="1">Uncharacterized protein</fullName>
    </submittedName>
</protein>
<accession>A0ABD2WI46</accession>
<dbReference type="AlphaFoldDB" id="A0ABD2WI46"/>
<dbReference type="Proteomes" id="UP001627154">
    <property type="component" value="Unassembled WGS sequence"/>
</dbReference>
<evidence type="ECO:0000313" key="2">
    <source>
        <dbReference type="Proteomes" id="UP001627154"/>
    </source>
</evidence>
<proteinExistence type="predicted"/>